<protein>
    <submittedName>
        <fullName evidence="1">Uncharacterized protein</fullName>
    </submittedName>
</protein>
<sequence>MHYWTVRGQLQQIHDFRCMGPYFEDPDEHYLDNISFSEVDPDCLNYSCSGQTRFANVKVEKRVTG</sequence>
<comment type="caution">
    <text evidence="1">The sequence shown here is derived from an EMBL/GenBank/DDBJ whole genome shotgun (WGS) entry which is preliminary data.</text>
</comment>
<dbReference type="AlphaFoldDB" id="A0A0N0XLB0"/>
<evidence type="ECO:0000313" key="1">
    <source>
        <dbReference type="EMBL" id="KPC53167.1"/>
    </source>
</evidence>
<accession>A0A0N0XLB0</accession>
<reference evidence="1 2" key="1">
    <citation type="submission" date="2015-07" db="EMBL/GenBank/DDBJ databases">
        <title>Draft genome sequence of the Amantichitinum ursilacus IGB-41, a new chitin-degrading bacterium.</title>
        <authorList>
            <person name="Kirstahler P."/>
            <person name="Guenther M."/>
            <person name="Grumaz C."/>
            <person name="Rupp S."/>
            <person name="Zibek S."/>
            <person name="Sohn K."/>
        </authorList>
    </citation>
    <scope>NUCLEOTIDE SEQUENCE [LARGE SCALE GENOMIC DNA]</scope>
    <source>
        <strain evidence="1 2">IGB-41</strain>
    </source>
</reference>
<dbReference type="EMBL" id="LAQT01000007">
    <property type="protein sequence ID" value="KPC53167.1"/>
    <property type="molecule type" value="Genomic_DNA"/>
</dbReference>
<keyword evidence="2" id="KW-1185">Reference proteome</keyword>
<evidence type="ECO:0000313" key="2">
    <source>
        <dbReference type="Proteomes" id="UP000037939"/>
    </source>
</evidence>
<proteinExistence type="predicted"/>
<dbReference type="Proteomes" id="UP000037939">
    <property type="component" value="Unassembled WGS sequence"/>
</dbReference>
<dbReference type="STRING" id="857265.WG78_08755"/>
<organism evidence="1 2">
    <name type="scientific">Amantichitinum ursilacus</name>
    <dbReference type="NCBI Taxonomy" id="857265"/>
    <lineage>
        <taxon>Bacteria</taxon>
        <taxon>Pseudomonadati</taxon>
        <taxon>Pseudomonadota</taxon>
        <taxon>Betaproteobacteria</taxon>
        <taxon>Neisseriales</taxon>
        <taxon>Chitinibacteraceae</taxon>
        <taxon>Amantichitinum</taxon>
    </lineage>
</organism>
<name>A0A0N0XLB0_9NEIS</name>
<gene>
    <name evidence="1" type="ORF">WG78_08755</name>
</gene>